<evidence type="ECO:0008006" key="4">
    <source>
        <dbReference type="Google" id="ProtNLM"/>
    </source>
</evidence>
<keyword evidence="3" id="KW-1185">Reference proteome</keyword>
<evidence type="ECO:0000256" key="1">
    <source>
        <dbReference type="SAM" id="SignalP"/>
    </source>
</evidence>
<evidence type="ECO:0000313" key="3">
    <source>
        <dbReference type="Proteomes" id="UP000244925"/>
    </source>
</evidence>
<proteinExistence type="predicted"/>
<organism evidence="2 3">
    <name type="scientific">Paramuribaculum intestinale</name>
    <dbReference type="NCBI Taxonomy" id="2094151"/>
    <lineage>
        <taxon>Bacteria</taxon>
        <taxon>Pseudomonadati</taxon>
        <taxon>Bacteroidota</taxon>
        <taxon>Bacteroidia</taxon>
        <taxon>Bacteroidales</taxon>
        <taxon>Muribaculaceae</taxon>
        <taxon>Paramuribaculum</taxon>
    </lineage>
</organism>
<dbReference type="SUPFAM" id="SSF56935">
    <property type="entry name" value="Porins"/>
    <property type="match status" value="1"/>
</dbReference>
<dbReference type="Proteomes" id="UP000244925">
    <property type="component" value="Unassembled WGS sequence"/>
</dbReference>
<dbReference type="RefSeq" id="WP_107036044.1">
    <property type="nucleotide sequence ID" value="NZ_CAOMDK010000004.1"/>
</dbReference>
<name>A0A2V1IS39_9BACT</name>
<dbReference type="InterPro" id="IPR045748">
    <property type="entry name" value="DcaP"/>
</dbReference>
<dbReference type="AlphaFoldDB" id="A0A2V1IS39"/>
<keyword evidence="1" id="KW-0732">Signal</keyword>
<sequence length="431" mass="47193">MEHPRTLLLAAATLTAAILSPRAAAQEPADTFLIPERAIVATGDADNGRHLVGILYNPVEAHFTDPTPPRFLFLDSEGKVAFGIGGYIKGSARYDFDGAVDDGPSFYTHDIAVPNRSDQNQALGATFNHSVVFMQLVGTTSRFGNYEVYVMTRFSQGSGDTYGVQVKKVYLRLGNLMAGYNLSPWMDPGAAVPVVDDQGPSGSAFAYSAQVRYTPKFGRHWGASFALEIPQAAMTLTDHTRKIAQRVPDISSHIQYSWQGGHSHVRLTAMLRNLVYRDEVRSDNRFVTGYGFMLSGAIGIAPQLSLLCQASYGRGMANYINDLNGYGYDLIPTSTPGRLTAPRSLAFEAGARLDVSPSFFLTGCYSQARVYDQQAMGPQAYRYAQYATVSGFYDIIPDLRLGLQYIYGNRADMSGIHGHANRVTAMIQYSF</sequence>
<accession>A0A2V1IS39</accession>
<feature type="signal peptide" evidence="1">
    <location>
        <begin position="1"/>
        <end position="25"/>
    </location>
</feature>
<comment type="caution">
    <text evidence="2">The sequence shown here is derived from an EMBL/GenBank/DDBJ whole genome shotgun (WGS) entry which is preliminary data.</text>
</comment>
<gene>
    <name evidence="2" type="ORF">C5O25_07070</name>
</gene>
<feature type="chain" id="PRO_5016119846" description="Porin" evidence="1">
    <location>
        <begin position="26"/>
        <end position="431"/>
    </location>
</feature>
<evidence type="ECO:0000313" key="2">
    <source>
        <dbReference type="EMBL" id="PWB07465.1"/>
    </source>
</evidence>
<reference evidence="3" key="1">
    <citation type="submission" date="2018-02" db="EMBL/GenBank/DDBJ databases">
        <authorList>
            <person name="Clavel T."/>
            <person name="Strowig T."/>
        </authorList>
    </citation>
    <scope>NUCLEOTIDE SEQUENCE [LARGE SCALE GENOMIC DNA]</scope>
    <source>
        <strain evidence="3">DSM 100764</strain>
    </source>
</reference>
<dbReference type="EMBL" id="PUBV01000012">
    <property type="protein sequence ID" value="PWB07465.1"/>
    <property type="molecule type" value="Genomic_DNA"/>
</dbReference>
<protein>
    <recommendedName>
        <fullName evidence="4">Porin</fullName>
    </recommendedName>
</protein>
<dbReference type="Pfam" id="PF19577">
    <property type="entry name" value="DcaP"/>
    <property type="match status" value="1"/>
</dbReference>